<sequence>MRWACILCLLTLPAGWAAAQEGAAVGGAPVETAVAGADAGEAPLGQPAEPAPPAPFPAPAGATARDKPNDGGGAIAIRWQPVPGAMAYRIERAGEDGAFVPVGAASALENAYEDRVEDGVAYRYRVVALGPAGEEGASPATLPARSRPQWFNGDLTGVALSVVAFILVVAWFIRRARRGEQLFVRRIAGLEAVDEAVGRATEMGRPVLYIPGTGRIEDIATVASMNVLGEIAKKTAEFGTPILVPNRDPVVFTVSREVVKGAYTAAGRPDAYDPNSVFFLVENSLAFAAAVDGIMVRERPATNFLLGSFFAESLILAEVGASTGAIQIAGTDQVPQLPFFVVACDYTLMGEELYAASAYLSREPLMLGALKGQDAGKLLFMALLVAGTIFSLITGLDAGWLLSTSGY</sequence>
<evidence type="ECO:0000259" key="4">
    <source>
        <dbReference type="Pfam" id="PF20539"/>
    </source>
</evidence>
<keyword evidence="2" id="KW-0472">Membrane</keyword>
<gene>
    <name evidence="5" type="ORF">FJY75_02930</name>
</gene>
<evidence type="ECO:0000256" key="1">
    <source>
        <dbReference type="SAM" id="MobiDB-lite"/>
    </source>
</evidence>
<comment type="caution">
    <text evidence="5">The sequence shown here is derived from an EMBL/GenBank/DDBJ whole genome shotgun (WGS) entry which is preliminary data.</text>
</comment>
<protein>
    <recommendedName>
        <fullName evidence="4">DUF6754 domain-containing protein</fullName>
    </recommendedName>
</protein>
<evidence type="ECO:0000256" key="3">
    <source>
        <dbReference type="SAM" id="SignalP"/>
    </source>
</evidence>
<feature type="region of interest" description="Disordered" evidence="1">
    <location>
        <begin position="40"/>
        <end position="71"/>
    </location>
</feature>
<evidence type="ECO:0000256" key="2">
    <source>
        <dbReference type="SAM" id="Phobius"/>
    </source>
</evidence>
<feature type="domain" description="DUF6754" evidence="4">
    <location>
        <begin position="147"/>
        <end position="394"/>
    </location>
</feature>
<feature type="chain" id="PRO_5036860321" description="DUF6754 domain-containing protein" evidence="3">
    <location>
        <begin position="20"/>
        <end position="407"/>
    </location>
</feature>
<dbReference type="Pfam" id="PF20539">
    <property type="entry name" value="DUF6754"/>
    <property type="match status" value="1"/>
</dbReference>
<proteinExistence type="predicted"/>
<keyword evidence="2" id="KW-0812">Transmembrane</keyword>
<evidence type="ECO:0000313" key="5">
    <source>
        <dbReference type="EMBL" id="MBM3316785.1"/>
    </source>
</evidence>
<feature type="signal peptide" evidence="3">
    <location>
        <begin position="1"/>
        <end position="19"/>
    </location>
</feature>
<dbReference type="Gene3D" id="2.60.40.10">
    <property type="entry name" value="Immunoglobulins"/>
    <property type="match status" value="1"/>
</dbReference>
<keyword evidence="2" id="KW-1133">Transmembrane helix</keyword>
<feature type="compositionally biased region" description="Pro residues" evidence="1">
    <location>
        <begin position="49"/>
        <end position="58"/>
    </location>
</feature>
<name>A0A938BQ13_UNCEI</name>
<reference evidence="5" key="1">
    <citation type="submission" date="2019-03" db="EMBL/GenBank/DDBJ databases">
        <title>Lake Tanganyika Metagenome-Assembled Genomes (MAGs).</title>
        <authorList>
            <person name="Tran P."/>
        </authorList>
    </citation>
    <scope>NUCLEOTIDE SEQUENCE</scope>
    <source>
        <strain evidence="5">M_DeepCast_400m_m2_100</strain>
    </source>
</reference>
<organism evidence="5 6">
    <name type="scientific">Eiseniibacteriota bacterium</name>
    <dbReference type="NCBI Taxonomy" id="2212470"/>
    <lineage>
        <taxon>Bacteria</taxon>
        <taxon>Candidatus Eiseniibacteriota</taxon>
    </lineage>
</organism>
<evidence type="ECO:0000313" key="6">
    <source>
        <dbReference type="Proteomes" id="UP000748308"/>
    </source>
</evidence>
<dbReference type="EMBL" id="VGIY01000041">
    <property type="protein sequence ID" value="MBM3316785.1"/>
    <property type="molecule type" value="Genomic_DNA"/>
</dbReference>
<dbReference type="InterPro" id="IPR046642">
    <property type="entry name" value="DUF6754"/>
</dbReference>
<keyword evidence="3" id="KW-0732">Signal</keyword>
<accession>A0A938BQ13</accession>
<dbReference type="Proteomes" id="UP000748308">
    <property type="component" value="Unassembled WGS sequence"/>
</dbReference>
<feature type="transmembrane region" description="Helical" evidence="2">
    <location>
        <begin position="378"/>
        <end position="402"/>
    </location>
</feature>
<feature type="transmembrane region" description="Helical" evidence="2">
    <location>
        <begin position="155"/>
        <end position="173"/>
    </location>
</feature>
<dbReference type="InterPro" id="IPR013783">
    <property type="entry name" value="Ig-like_fold"/>
</dbReference>
<dbReference type="AlphaFoldDB" id="A0A938BQ13"/>